<protein>
    <submittedName>
        <fullName evidence="1">Uncharacterized protein</fullName>
    </submittedName>
</protein>
<comment type="caution">
    <text evidence="1">The sequence shown here is derived from an EMBL/GenBank/DDBJ whole genome shotgun (WGS) entry which is preliminary data.</text>
</comment>
<dbReference type="EMBL" id="JAHRIO010071801">
    <property type="protein sequence ID" value="MEQ2182222.1"/>
    <property type="molecule type" value="Genomic_DNA"/>
</dbReference>
<keyword evidence="2" id="KW-1185">Reference proteome</keyword>
<accession>A0ABV0PFH7</accession>
<dbReference type="Proteomes" id="UP001476798">
    <property type="component" value="Unassembled WGS sequence"/>
</dbReference>
<name>A0ABV0PFH7_9TELE</name>
<evidence type="ECO:0000313" key="2">
    <source>
        <dbReference type="Proteomes" id="UP001476798"/>
    </source>
</evidence>
<proteinExistence type="predicted"/>
<evidence type="ECO:0000313" key="1">
    <source>
        <dbReference type="EMBL" id="MEQ2182222.1"/>
    </source>
</evidence>
<sequence>MLAYGLDSSGVEHRQKRKTCTKLTLLDCFGSAAKEELNQPRIFISDEYIVKGTQNRASSTLDGCACIPATRSSTSPGHRHRRWGKRAGQLLKLKACLASFWAGTLVGYGSPYRIPKRLLDSTISCLVPIMASGIHSNPARCCLSQLRGHGINLSNLLSLAWT</sequence>
<gene>
    <name evidence="1" type="ORF">GOODEAATRI_020044</name>
</gene>
<reference evidence="1 2" key="1">
    <citation type="submission" date="2021-06" db="EMBL/GenBank/DDBJ databases">
        <authorList>
            <person name="Palmer J.M."/>
        </authorList>
    </citation>
    <scope>NUCLEOTIDE SEQUENCE [LARGE SCALE GENOMIC DNA]</scope>
    <source>
        <strain evidence="1 2">GA_2019</strain>
        <tissue evidence="1">Muscle</tissue>
    </source>
</reference>
<organism evidence="1 2">
    <name type="scientific">Goodea atripinnis</name>
    <dbReference type="NCBI Taxonomy" id="208336"/>
    <lineage>
        <taxon>Eukaryota</taxon>
        <taxon>Metazoa</taxon>
        <taxon>Chordata</taxon>
        <taxon>Craniata</taxon>
        <taxon>Vertebrata</taxon>
        <taxon>Euteleostomi</taxon>
        <taxon>Actinopterygii</taxon>
        <taxon>Neopterygii</taxon>
        <taxon>Teleostei</taxon>
        <taxon>Neoteleostei</taxon>
        <taxon>Acanthomorphata</taxon>
        <taxon>Ovalentaria</taxon>
        <taxon>Atherinomorphae</taxon>
        <taxon>Cyprinodontiformes</taxon>
        <taxon>Goodeidae</taxon>
        <taxon>Goodea</taxon>
    </lineage>
</organism>